<evidence type="ECO:0000256" key="7">
    <source>
        <dbReference type="ARBA" id="ARBA00023002"/>
    </source>
</evidence>
<dbReference type="GO" id="GO:0005783">
    <property type="term" value="C:endoplasmic reticulum"/>
    <property type="evidence" value="ECO:0007669"/>
    <property type="project" value="UniProtKB-SubCell"/>
</dbReference>
<comment type="similarity">
    <text evidence="3">Belongs to the steroid 5-alpha reductase family.</text>
</comment>
<evidence type="ECO:0000256" key="11">
    <source>
        <dbReference type="SAM" id="Phobius"/>
    </source>
</evidence>
<dbReference type="GO" id="GO:0016491">
    <property type="term" value="F:oxidoreductase activity"/>
    <property type="evidence" value="ECO:0007669"/>
    <property type="project" value="UniProtKB-KW"/>
</dbReference>
<dbReference type="AlphaFoldDB" id="A0ABD0WXE4"/>
<dbReference type="GO" id="GO:0016020">
    <property type="term" value="C:membrane"/>
    <property type="evidence" value="ECO:0007669"/>
    <property type="project" value="UniProtKB-SubCell"/>
</dbReference>
<evidence type="ECO:0000256" key="4">
    <source>
        <dbReference type="ARBA" id="ARBA00022692"/>
    </source>
</evidence>
<evidence type="ECO:0000256" key="10">
    <source>
        <dbReference type="ARBA" id="ARBA00079977"/>
    </source>
</evidence>
<keyword evidence="6 11" id="KW-1133">Transmembrane helix</keyword>
<evidence type="ECO:0000259" key="12">
    <source>
        <dbReference type="Pfam" id="PF02544"/>
    </source>
</evidence>
<name>A0ABD0WXE4_UMBPY</name>
<feature type="domain" description="TECR-like N-terminal" evidence="13">
    <location>
        <begin position="38"/>
        <end position="114"/>
    </location>
</feature>
<dbReference type="Proteomes" id="UP001557470">
    <property type="component" value="Unassembled WGS sequence"/>
</dbReference>
<evidence type="ECO:0000313" key="14">
    <source>
        <dbReference type="EMBL" id="KAL0970301.1"/>
    </source>
</evidence>
<evidence type="ECO:0000256" key="9">
    <source>
        <dbReference type="ARBA" id="ARBA00070012"/>
    </source>
</evidence>
<evidence type="ECO:0000256" key="2">
    <source>
        <dbReference type="ARBA" id="ARBA00004240"/>
    </source>
</evidence>
<evidence type="ECO:0000313" key="15">
    <source>
        <dbReference type="Proteomes" id="UP001557470"/>
    </source>
</evidence>
<keyword evidence="8 11" id="KW-0472">Membrane</keyword>
<comment type="subcellular location">
    <subcellularLocation>
        <location evidence="2">Endoplasmic reticulum</location>
    </subcellularLocation>
    <subcellularLocation>
        <location evidence="1">Membrane</location>
        <topology evidence="1">Multi-pass membrane protein</topology>
    </subcellularLocation>
</comment>
<gene>
    <name evidence="14" type="ORF">UPYG_G00240060</name>
</gene>
<evidence type="ECO:0000256" key="1">
    <source>
        <dbReference type="ARBA" id="ARBA00004141"/>
    </source>
</evidence>
<dbReference type="Gene3D" id="3.10.20.90">
    <property type="entry name" value="Phosphatidylinositol 3-kinase Catalytic Subunit, Chain A, domain 1"/>
    <property type="match status" value="1"/>
</dbReference>
<keyword evidence="5" id="KW-0256">Endoplasmic reticulum</keyword>
<keyword evidence="4 11" id="KW-0812">Transmembrane</keyword>
<dbReference type="InterPro" id="IPR049127">
    <property type="entry name" value="TECR-like_N"/>
</dbReference>
<dbReference type="PROSITE" id="PS50244">
    <property type="entry name" value="S5A_REDUCTASE"/>
    <property type="match status" value="1"/>
</dbReference>
<protein>
    <recommendedName>
        <fullName evidence="9">Trans-2,3-enoyl-CoA reductase-like</fullName>
    </recommendedName>
    <alternativeName>
        <fullName evidence="10">Steroid 5-alpha-reductase 2-like 2 protein</fullName>
    </alternativeName>
</protein>
<reference evidence="14 15" key="1">
    <citation type="submission" date="2024-06" db="EMBL/GenBank/DDBJ databases">
        <authorList>
            <person name="Pan Q."/>
            <person name="Wen M."/>
            <person name="Jouanno E."/>
            <person name="Zahm M."/>
            <person name="Klopp C."/>
            <person name="Cabau C."/>
            <person name="Louis A."/>
            <person name="Berthelot C."/>
            <person name="Parey E."/>
            <person name="Roest Crollius H."/>
            <person name="Montfort J."/>
            <person name="Robinson-Rechavi M."/>
            <person name="Bouchez O."/>
            <person name="Lampietro C."/>
            <person name="Lopez Roques C."/>
            <person name="Donnadieu C."/>
            <person name="Postlethwait J."/>
            <person name="Bobe J."/>
            <person name="Verreycken H."/>
            <person name="Guiguen Y."/>
        </authorList>
    </citation>
    <scope>NUCLEOTIDE SEQUENCE [LARGE SCALE GENOMIC DNA]</scope>
    <source>
        <strain evidence="14">Up_M1</strain>
        <tissue evidence="14">Testis</tissue>
    </source>
</reference>
<dbReference type="InterPro" id="IPR001104">
    <property type="entry name" value="3-oxo-5_a-steroid_4-DH_C"/>
</dbReference>
<dbReference type="EMBL" id="JAGEUA010000007">
    <property type="protein sequence ID" value="KAL0970301.1"/>
    <property type="molecule type" value="Genomic_DNA"/>
</dbReference>
<dbReference type="Pfam" id="PF21696">
    <property type="entry name" value="TECR_N"/>
    <property type="match status" value="1"/>
</dbReference>
<proteinExistence type="inferred from homology"/>
<evidence type="ECO:0000259" key="13">
    <source>
        <dbReference type="Pfam" id="PF21696"/>
    </source>
</evidence>
<evidence type="ECO:0000256" key="6">
    <source>
        <dbReference type="ARBA" id="ARBA00022989"/>
    </source>
</evidence>
<evidence type="ECO:0000256" key="8">
    <source>
        <dbReference type="ARBA" id="ARBA00023136"/>
    </source>
</evidence>
<dbReference type="Pfam" id="PF02544">
    <property type="entry name" value="Steroid_dh"/>
    <property type="match status" value="1"/>
</dbReference>
<dbReference type="FunFam" id="3.10.20.90:FF:000131">
    <property type="entry name" value="trans-2,3-enoyl-CoA reductase-like"/>
    <property type="match status" value="1"/>
</dbReference>
<keyword evidence="7" id="KW-0560">Oxidoreductase</keyword>
<dbReference type="InterPro" id="IPR039357">
    <property type="entry name" value="SRD5A/TECR"/>
</dbReference>
<evidence type="ECO:0000256" key="3">
    <source>
        <dbReference type="ARBA" id="ARBA00007742"/>
    </source>
</evidence>
<feature type="transmembrane region" description="Helical" evidence="11">
    <location>
        <begin position="281"/>
        <end position="305"/>
    </location>
</feature>
<sequence length="340" mass="38575">MAPIRDASRTFLGISQVVANGGGPHGSVLSRGNKLGYMEVEILDSEMGRSMYVIDKVHPSATLLDLKIRFHKMCPDRYPSRTGLRTSPNGPFLKDDCVLRNIASSSLLTMYSTDLGRQVGWSTVFLTQYVGPLLIYLVFYFRLASVYDDSVKRHHHQVVHLACFCHSLHYIKHLLETLFVHKLSDGYTPLGNLLKGCAFHWGFTTWLGYYVNHPLYTPPYYKNKQVIPSLVCFLLCEFGNFCINISVARHKPTGNGVTCPGPTYNPFTWLYKLVHCPQYTYMIGAWLSLSIMTQTVPVAVFAAFMSAQMLLRGRRQHGKHLRQVKNGRSFWKTAVVPFLI</sequence>
<dbReference type="PANTHER" id="PTHR10556:SF27">
    <property type="entry name" value="TRANS-2,3-ENOYL-COA REDUCTASE-LIKE"/>
    <property type="match status" value="1"/>
</dbReference>
<accession>A0ABD0WXE4</accession>
<evidence type="ECO:0000256" key="5">
    <source>
        <dbReference type="ARBA" id="ARBA00022824"/>
    </source>
</evidence>
<comment type="caution">
    <text evidence="14">The sequence shown here is derived from an EMBL/GenBank/DDBJ whole genome shotgun (WGS) entry which is preliminary data.</text>
</comment>
<keyword evidence="15" id="KW-1185">Reference proteome</keyword>
<feature type="domain" description="3-oxo-5-alpha-steroid 4-dehydrogenase C-terminal" evidence="12">
    <location>
        <begin position="188"/>
        <end position="338"/>
    </location>
</feature>
<dbReference type="PANTHER" id="PTHR10556">
    <property type="entry name" value="3-OXO-5-ALPHA-STEROID 4-DEHYDROGENASE"/>
    <property type="match status" value="1"/>
</dbReference>
<organism evidence="14 15">
    <name type="scientific">Umbra pygmaea</name>
    <name type="common">Eastern mudminnow</name>
    <dbReference type="NCBI Taxonomy" id="75934"/>
    <lineage>
        <taxon>Eukaryota</taxon>
        <taxon>Metazoa</taxon>
        <taxon>Chordata</taxon>
        <taxon>Craniata</taxon>
        <taxon>Vertebrata</taxon>
        <taxon>Euteleostomi</taxon>
        <taxon>Actinopterygii</taxon>
        <taxon>Neopterygii</taxon>
        <taxon>Teleostei</taxon>
        <taxon>Protacanthopterygii</taxon>
        <taxon>Esociformes</taxon>
        <taxon>Umbridae</taxon>
        <taxon>Umbra</taxon>
    </lineage>
</organism>